<sequence length="118" mass="13203">MFHNICDYSCFQTSIDQEASELFKKLNHVTLNQTFGQARNLLERLQFLIEDLPEEKAGSLPAHADMFLWLGPSTDMQAALDLLPAGCDRPSEPDWFIPLATGGGDITLPTHFTLLESH</sequence>
<keyword evidence="2" id="KW-1185">Reference proteome</keyword>
<proteinExistence type="predicted"/>
<protein>
    <submittedName>
        <fullName evidence="1">Uncharacterized protein</fullName>
    </submittedName>
</protein>
<accession>A0ABN7PLP4</accession>
<gene>
    <name evidence="1" type="ORF">TPAB3V08_LOCUS14030</name>
</gene>
<name>A0ABN7PLP4_TIMPD</name>
<dbReference type="Proteomes" id="UP001153148">
    <property type="component" value="Unassembled WGS sequence"/>
</dbReference>
<feature type="non-terminal residue" evidence="1">
    <location>
        <position position="118"/>
    </location>
</feature>
<reference evidence="1" key="1">
    <citation type="submission" date="2021-03" db="EMBL/GenBank/DDBJ databases">
        <authorList>
            <person name="Tran Van P."/>
        </authorList>
    </citation>
    <scope>NUCLEOTIDE SEQUENCE</scope>
</reference>
<evidence type="ECO:0000313" key="1">
    <source>
        <dbReference type="EMBL" id="CAG2067087.1"/>
    </source>
</evidence>
<evidence type="ECO:0000313" key="2">
    <source>
        <dbReference type="Proteomes" id="UP001153148"/>
    </source>
</evidence>
<comment type="caution">
    <text evidence="1">The sequence shown here is derived from an EMBL/GenBank/DDBJ whole genome shotgun (WGS) entry which is preliminary data.</text>
</comment>
<organism evidence="1 2">
    <name type="scientific">Timema podura</name>
    <name type="common">Walking stick</name>
    <dbReference type="NCBI Taxonomy" id="61482"/>
    <lineage>
        <taxon>Eukaryota</taxon>
        <taxon>Metazoa</taxon>
        <taxon>Ecdysozoa</taxon>
        <taxon>Arthropoda</taxon>
        <taxon>Hexapoda</taxon>
        <taxon>Insecta</taxon>
        <taxon>Pterygota</taxon>
        <taxon>Neoptera</taxon>
        <taxon>Polyneoptera</taxon>
        <taxon>Phasmatodea</taxon>
        <taxon>Timematodea</taxon>
        <taxon>Timematoidea</taxon>
        <taxon>Timematidae</taxon>
        <taxon>Timema</taxon>
    </lineage>
</organism>
<dbReference type="EMBL" id="CAJPIN010063276">
    <property type="protein sequence ID" value="CAG2067087.1"/>
    <property type="molecule type" value="Genomic_DNA"/>
</dbReference>